<keyword evidence="3" id="KW-0418">Kinase</keyword>
<dbReference type="Pfam" id="PF00069">
    <property type="entry name" value="Pkinase"/>
    <property type="match status" value="1"/>
</dbReference>
<proteinExistence type="predicted"/>
<dbReference type="AlphaFoldDB" id="A0A1I1A3P5"/>
<keyword evidence="1" id="KW-1133">Transmembrane helix</keyword>
<feature type="transmembrane region" description="Helical" evidence="1">
    <location>
        <begin position="384"/>
        <end position="402"/>
    </location>
</feature>
<dbReference type="Proteomes" id="UP000198838">
    <property type="component" value="Unassembled WGS sequence"/>
</dbReference>
<feature type="domain" description="Protein kinase" evidence="2">
    <location>
        <begin position="33"/>
        <end position="306"/>
    </location>
</feature>
<dbReference type="PANTHER" id="PTHR44167:SF24">
    <property type="entry name" value="SERINE_THREONINE-PROTEIN KINASE CHK2"/>
    <property type="match status" value="1"/>
</dbReference>
<evidence type="ECO:0000313" key="4">
    <source>
        <dbReference type="Proteomes" id="UP000198838"/>
    </source>
</evidence>
<dbReference type="Gene3D" id="1.10.510.10">
    <property type="entry name" value="Transferase(Phosphotransferase) domain 1"/>
    <property type="match status" value="1"/>
</dbReference>
<dbReference type="EMBL" id="FOJY01000021">
    <property type="protein sequence ID" value="SFB32644.1"/>
    <property type="molecule type" value="Genomic_DNA"/>
</dbReference>
<dbReference type="OrthoDB" id="9762169at2"/>
<keyword evidence="1" id="KW-0812">Transmembrane</keyword>
<dbReference type="SMART" id="SM00220">
    <property type="entry name" value="S_TKc"/>
    <property type="match status" value="1"/>
</dbReference>
<dbReference type="InterPro" id="IPR000719">
    <property type="entry name" value="Prot_kinase_dom"/>
</dbReference>
<protein>
    <submittedName>
        <fullName evidence="3">Protein kinase domain-containing protein</fullName>
    </submittedName>
</protein>
<name>A0A1I1A3P5_9FIRM</name>
<keyword evidence="3" id="KW-0808">Transferase</keyword>
<keyword evidence="4" id="KW-1185">Reference proteome</keyword>
<dbReference type="PROSITE" id="PS00108">
    <property type="entry name" value="PROTEIN_KINASE_ST"/>
    <property type="match status" value="1"/>
</dbReference>
<dbReference type="SUPFAM" id="SSF56112">
    <property type="entry name" value="Protein kinase-like (PK-like)"/>
    <property type="match status" value="1"/>
</dbReference>
<reference evidence="3 4" key="1">
    <citation type="submission" date="2016-10" db="EMBL/GenBank/DDBJ databases">
        <authorList>
            <person name="de Groot N.N."/>
        </authorList>
    </citation>
    <scope>NUCLEOTIDE SEQUENCE [LARGE SCALE GENOMIC DNA]</scope>
    <source>
        <strain evidence="3 4">DSM 5522</strain>
    </source>
</reference>
<evidence type="ECO:0000313" key="3">
    <source>
        <dbReference type="EMBL" id="SFB32644.1"/>
    </source>
</evidence>
<dbReference type="PANTHER" id="PTHR44167">
    <property type="entry name" value="OVARIAN-SPECIFIC SERINE/THREONINE-PROTEIN KINASE LOK-RELATED"/>
    <property type="match status" value="1"/>
</dbReference>
<keyword evidence="1" id="KW-0472">Membrane</keyword>
<dbReference type="PROSITE" id="PS50011">
    <property type="entry name" value="PROTEIN_KINASE_DOM"/>
    <property type="match status" value="1"/>
</dbReference>
<evidence type="ECO:0000256" key="1">
    <source>
        <dbReference type="SAM" id="Phobius"/>
    </source>
</evidence>
<dbReference type="GO" id="GO:0005524">
    <property type="term" value="F:ATP binding"/>
    <property type="evidence" value="ECO:0007669"/>
    <property type="project" value="InterPro"/>
</dbReference>
<sequence>MKKIKGGRIIERKQLINDIYLYKGENKEVFFIDGNKGFLNKSRESEVYKAFNKKTNEEFIAKIITRISPDIFTKDLKNYLNVIAFLKENSRSTKSNLLPLVDSGIINIKKSRFFIEIYPYCKEGSLANFQEKIPVEVLKEKFIPDINKALKEIHDNNFLHRDLKPENIYYYKDSYVLGDFGIMTKTDDKDYVYDFSKNGSLGYMAPELMSGAAVKKSDYYSFGQTIYSLYFGKRMYEDVIRKNLHKEILIDKLNYLMINDIYPGLEKIRDKDASLKELLKGLLSYDPGNRFSYQEVKRWEMGDTILSDKSSRENQLAINEMIKCLLKNELLEEYFEGREEKLIENRIDSEKKRILNSYRFVNKTQKDVKKYFTSNRIIDGFFKTFPYIMLITACITIIYMNLSLISPEILKKIIIVQISY</sequence>
<evidence type="ECO:0000259" key="2">
    <source>
        <dbReference type="PROSITE" id="PS50011"/>
    </source>
</evidence>
<organism evidence="3 4">
    <name type="scientific">Acetitomaculum ruminis DSM 5522</name>
    <dbReference type="NCBI Taxonomy" id="1120918"/>
    <lineage>
        <taxon>Bacteria</taxon>
        <taxon>Bacillati</taxon>
        <taxon>Bacillota</taxon>
        <taxon>Clostridia</taxon>
        <taxon>Lachnospirales</taxon>
        <taxon>Lachnospiraceae</taxon>
        <taxon>Acetitomaculum</taxon>
    </lineage>
</organism>
<dbReference type="InterPro" id="IPR008271">
    <property type="entry name" value="Ser/Thr_kinase_AS"/>
</dbReference>
<dbReference type="InterPro" id="IPR011009">
    <property type="entry name" value="Kinase-like_dom_sf"/>
</dbReference>
<gene>
    <name evidence="3" type="ORF">SAMN05216249_12111</name>
</gene>
<dbReference type="RefSeq" id="WP_092874140.1">
    <property type="nucleotide sequence ID" value="NZ_FOJY01000021.1"/>
</dbReference>
<dbReference type="GO" id="GO:0004674">
    <property type="term" value="F:protein serine/threonine kinase activity"/>
    <property type="evidence" value="ECO:0007669"/>
    <property type="project" value="TreeGrafter"/>
</dbReference>
<accession>A0A1I1A3P5</accession>
<dbReference type="STRING" id="1120918.SAMN05216249_12111"/>